<evidence type="ECO:0008006" key="5">
    <source>
        <dbReference type="Google" id="ProtNLM"/>
    </source>
</evidence>
<reference evidence="3 4" key="1">
    <citation type="journal article" date="2016" name="Nat. Commun.">
        <title>Thousands of microbial genomes shed light on interconnected biogeochemical processes in an aquifer system.</title>
        <authorList>
            <person name="Anantharaman K."/>
            <person name="Brown C.T."/>
            <person name="Hug L.A."/>
            <person name="Sharon I."/>
            <person name="Castelle C.J."/>
            <person name="Probst A.J."/>
            <person name="Thomas B.C."/>
            <person name="Singh A."/>
            <person name="Wilkins M.J."/>
            <person name="Karaoz U."/>
            <person name="Brodie E.L."/>
            <person name="Williams K.H."/>
            <person name="Hubbard S.S."/>
            <person name="Banfield J.F."/>
        </authorList>
    </citation>
    <scope>NUCLEOTIDE SEQUENCE [LARGE SCALE GENOMIC DNA]</scope>
</reference>
<evidence type="ECO:0000259" key="1">
    <source>
        <dbReference type="Pfam" id="PF00534"/>
    </source>
</evidence>
<dbReference type="Pfam" id="PF00534">
    <property type="entry name" value="Glycos_transf_1"/>
    <property type="match status" value="1"/>
</dbReference>
<evidence type="ECO:0000259" key="2">
    <source>
        <dbReference type="Pfam" id="PF13439"/>
    </source>
</evidence>
<organism evidence="3 4">
    <name type="scientific">Candidatus Sungbacteria bacterium RIFCSPHIGHO2_02_FULL_49_20</name>
    <dbReference type="NCBI Taxonomy" id="1802272"/>
    <lineage>
        <taxon>Bacteria</taxon>
        <taxon>Candidatus Sungiibacteriota</taxon>
    </lineage>
</organism>
<sequence>MRIAFFSDNYYPELSGIADTIMLTGAELARRGHEIDYFVPSYSRKNYAIAGAEHPELDMPHNVRVHRLWSFAYKSPTMQGRAALPNAMRAAFSRKKFDVLHSHSFFGPGFEALWRSKFHGIPLVGTNNTLIESFVQYSPVKSQWAKDLIPKYVVWYFNRCDLAIAPSQFLIDDMRAKGLRVPAKAVSNPIDGPFFESGEDKSALKKKLGLLQFTVLYAGRIASEKNVDVLLEAFIAFAENVPDASLVIAGEGSLRAKLEERAKASRVGSRIQFTGLLMGARKHLLFEHFYAADVFVMPSTSETQSMVTLQAMAGGLPVIVAEAGALPEIASTDRGLIFKPGDSRALRLHLEALYSNPDLRYKIGKQAIDYARARTTKNIANEWEQIYNELIKRFNAKV</sequence>
<gene>
    <name evidence="3" type="ORF">A3C12_00275</name>
</gene>
<dbReference type="PANTHER" id="PTHR45947:SF3">
    <property type="entry name" value="SULFOQUINOVOSYL TRANSFERASE SQD2"/>
    <property type="match status" value="1"/>
</dbReference>
<dbReference type="Proteomes" id="UP000178710">
    <property type="component" value="Unassembled WGS sequence"/>
</dbReference>
<dbReference type="GO" id="GO:0016757">
    <property type="term" value="F:glycosyltransferase activity"/>
    <property type="evidence" value="ECO:0007669"/>
    <property type="project" value="InterPro"/>
</dbReference>
<dbReference type="Pfam" id="PF13439">
    <property type="entry name" value="Glyco_transf_4"/>
    <property type="match status" value="1"/>
</dbReference>
<proteinExistence type="predicted"/>
<dbReference type="Gene3D" id="3.40.50.2000">
    <property type="entry name" value="Glycogen Phosphorylase B"/>
    <property type="match status" value="2"/>
</dbReference>
<accession>A0A1G2KPM2</accession>
<evidence type="ECO:0000313" key="4">
    <source>
        <dbReference type="Proteomes" id="UP000178710"/>
    </source>
</evidence>
<dbReference type="AlphaFoldDB" id="A0A1G2KPM2"/>
<evidence type="ECO:0000313" key="3">
    <source>
        <dbReference type="EMBL" id="OHA01346.1"/>
    </source>
</evidence>
<feature type="domain" description="Glycosyltransferase subfamily 4-like N-terminal" evidence="2">
    <location>
        <begin position="16"/>
        <end position="191"/>
    </location>
</feature>
<dbReference type="InterPro" id="IPR028098">
    <property type="entry name" value="Glyco_trans_4-like_N"/>
</dbReference>
<name>A0A1G2KPM2_9BACT</name>
<dbReference type="SUPFAM" id="SSF53756">
    <property type="entry name" value="UDP-Glycosyltransferase/glycogen phosphorylase"/>
    <property type="match status" value="1"/>
</dbReference>
<dbReference type="PANTHER" id="PTHR45947">
    <property type="entry name" value="SULFOQUINOVOSYL TRANSFERASE SQD2"/>
    <property type="match status" value="1"/>
</dbReference>
<comment type="caution">
    <text evidence="3">The sequence shown here is derived from an EMBL/GenBank/DDBJ whole genome shotgun (WGS) entry which is preliminary data.</text>
</comment>
<dbReference type="InterPro" id="IPR050194">
    <property type="entry name" value="Glycosyltransferase_grp1"/>
</dbReference>
<dbReference type="EMBL" id="MHQK01000029">
    <property type="protein sequence ID" value="OHA01346.1"/>
    <property type="molecule type" value="Genomic_DNA"/>
</dbReference>
<protein>
    <recommendedName>
        <fullName evidence="5">Glycosyltransferase subfamily 4-like N-terminal domain-containing protein</fullName>
    </recommendedName>
</protein>
<dbReference type="InterPro" id="IPR001296">
    <property type="entry name" value="Glyco_trans_1"/>
</dbReference>
<feature type="domain" description="Glycosyl transferase family 1" evidence="1">
    <location>
        <begin position="212"/>
        <end position="368"/>
    </location>
</feature>